<dbReference type="GO" id="GO:0000139">
    <property type="term" value="C:Golgi membrane"/>
    <property type="evidence" value="ECO:0007669"/>
    <property type="project" value="UniProtKB-SubCell"/>
</dbReference>
<dbReference type="EMBL" id="JALJOU010000062">
    <property type="protein sequence ID" value="KAK9826852.1"/>
    <property type="molecule type" value="Genomic_DNA"/>
</dbReference>
<gene>
    <name evidence="14" type="ORF">WJX81_008080</name>
</gene>
<evidence type="ECO:0000259" key="12">
    <source>
        <dbReference type="Pfam" id="PF08172"/>
    </source>
</evidence>
<feature type="coiled-coil region" evidence="10">
    <location>
        <begin position="468"/>
        <end position="502"/>
    </location>
</feature>
<feature type="region of interest" description="Disordered" evidence="11">
    <location>
        <begin position="420"/>
        <end position="440"/>
    </location>
</feature>
<evidence type="ECO:0000256" key="8">
    <source>
        <dbReference type="ARBA" id="ARBA00023054"/>
    </source>
</evidence>
<evidence type="ECO:0000256" key="9">
    <source>
        <dbReference type="ARBA" id="ARBA00023136"/>
    </source>
</evidence>
<organism evidence="14 15">
    <name type="scientific">Elliptochloris bilobata</name>
    <dbReference type="NCBI Taxonomy" id="381761"/>
    <lineage>
        <taxon>Eukaryota</taxon>
        <taxon>Viridiplantae</taxon>
        <taxon>Chlorophyta</taxon>
        <taxon>core chlorophytes</taxon>
        <taxon>Trebouxiophyceae</taxon>
        <taxon>Trebouxiophyceae incertae sedis</taxon>
        <taxon>Elliptochloris clade</taxon>
        <taxon>Elliptochloris</taxon>
    </lineage>
</organism>
<evidence type="ECO:0000259" key="13">
    <source>
        <dbReference type="Pfam" id="PF25398"/>
    </source>
</evidence>
<reference evidence="14 15" key="1">
    <citation type="journal article" date="2024" name="Nat. Commun.">
        <title>Phylogenomics reveals the evolutionary origins of lichenization in chlorophyte algae.</title>
        <authorList>
            <person name="Puginier C."/>
            <person name="Libourel C."/>
            <person name="Otte J."/>
            <person name="Skaloud P."/>
            <person name="Haon M."/>
            <person name="Grisel S."/>
            <person name="Petersen M."/>
            <person name="Berrin J.G."/>
            <person name="Delaux P.M."/>
            <person name="Dal Grande F."/>
            <person name="Keller J."/>
        </authorList>
    </citation>
    <scope>NUCLEOTIDE SEQUENCE [LARGE SCALE GENOMIC DNA]</scope>
    <source>
        <strain evidence="14 15">SAG 245.80</strain>
    </source>
</reference>
<keyword evidence="4" id="KW-0813">Transport</keyword>
<evidence type="ECO:0000256" key="5">
    <source>
        <dbReference type="ARBA" id="ARBA00022692"/>
    </source>
</evidence>
<evidence type="ECO:0000256" key="11">
    <source>
        <dbReference type="SAM" id="MobiDB-lite"/>
    </source>
</evidence>
<dbReference type="PANTHER" id="PTHR14043">
    <property type="entry name" value="CCAAT DISPLACEMENT PROTEIN-RELATED"/>
    <property type="match status" value="1"/>
</dbReference>
<comment type="similarity">
    <text evidence="2">Belongs to the CASP family.</text>
</comment>
<feature type="region of interest" description="Disordered" evidence="11">
    <location>
        <begin position="263"/>
        <end position="287"/>
    </location>
</feature>
<feature type="compositionally biased region" description="Basic and acidic residues" evidence="11">
    <location>
        <begin position="275"/>
        <end position="287"/>
    </location>
</feature>
<dbReference type="InterPro" id="IPR057476">
    <property type="entry name" value="Cux_N"/>
</dbReference>
<evidence type="ECO:0000256" key="6">
    <source>
        <dbReference type="ARBA" id="ARBA00022989"/>
    </source>
</evidence>
<keyword evidence="15" id="KW-1185">Reference proteome</keyword>
<dbReference type="Proteomes" id="UP001445335">
    <property type="component" value="Unassembled WGS sequence"/>
</dbReference>
<dbReference type="Pfam" id="PF08172">
    <property type="entry name" value="CASP_C"/>
    <property type="match status" value="1"/>
</dbReference>
<dbReference type="PANTHER" id="PTHR14043:SF2">
    <property type="entry name" value="HOMEOBOX PROTEIN CUT"/>
    <property type="match status" value="1"/>
</dbReference>
<evidence type="ECO:0000256" key="3">
    <source>
        <dbReference type="ARBA" id="ARBA00018691"/>
    </source>
</evidence>
<keyword evidence="8 10" id="KW-0175">Coiled coil</keyword>
<protein>
    <recommendedName>
        <fullName evidence="3">Protein CASP</fullName>
    </recommendedName>
</protein>
<evidence type="ECO:0000256" key="2">
    <source>
        <dbReference type="ARBA" id="ARBA00006415"/>
    </source>
</evidence>
<keyword evidence="5" id="KW-0812">Transmembrane</keyword>
<feature type="domain" description="CASP C-terminal" evidence="12">
    <location>
        <begin position="385"/>
        <end position="605"/>
    </location>
</feature>
<keyword evidence="6" id="KW-1133">Transmembrane helix</keyword>
<keyword evidence="7" id="KW-0333">Golgi apparatus</keyword>
<evidence type="ECO:0000256" key="10">
    <source>
        <dbReference type="SAM" id="Coils"/>
    </source>
</evidence>
<dbReference type="Pfam" id="PF25398">
    <property type="entry name" value="CUX1_N"/>
    <property type="match status" value="1"/>
</dbReference>
<comment type="caution">
    <text evidence="14">The sequence shown here is derived from an EMBL/GenBank/DDBJ whole genome shotgun (WGS) entry which is preliminary data.</text>
</comment>
<evidence type="ECO:0000313" key="15">
    <source>
        <dbReference type="Proteomes" id="UP001445335"/>
    </source>
</evidence>
<keyword evidence="9" id="KW-0472">Membrane</keyword>
<sequence length="636" mass="68386">MSSAQASPPASAVCSFWKDFDLESFRHKLDQEGLSIAEKQELSLKSRRRLADTTRNFKRSSEPAVLQAVGALLKAYQEEVDRLTNRAKFGEAAFLDVYQKLYEAPDPAPTLNGAMEASARCAELEAAARNLAGELADFKAESKQLRNQELTIRRLEERARSLEAQLEVKEAEAEAARRDAAEEAASRAADAEAAREAALAAQLEEARASLAALQRQAEAGQRAMFSLQAASEAETAGLQAQLELAGAEVERAHARMAALELQRERAAQAAQPQAGEREQRRDAEEALRSELRAQRELAARLQREAARAAERAESQAGAALARAEATQRALEAAEARACALDAQLASRATPAQVAELRQQARRLEHDLTMARLRIVEACGEAEAASARTAEAEARADAAQELVQRLEEDLLAAQLASSSAGDAGRAGSVSGDGGAGSDHLSTALAQDSNGVAGGATGERTMAGVLAAQRDRLRARVAPLEEAVAQATAEAASLRSEVAAARADNVALVERLRFVQGYAQQQRTRKDAGGGDVESRYAGAYEERVNPFRDFLAGERAARRRQLNALDRIVFELGQLVSSSRWARACALAYMLLLHALVFISVARLSHRHVMGVLPTGAELARLCQRAAERFAPPPPVI</sequence>
<dbReference type="InterPro" id="IPR012955">
    <property type="entry name" value="CASP_C"/>
</dbReference>
<evidence type="ECO:0000256" key="1">
    <source>
        <dbReference type="ARBA" id="ARBA00004409"/>
    </source>
</evidence>
<feature type="domain" description="Cux N-terminal" evidence="13">
    <location>
        <begin position="9"/>
        <end position="117"/>
    </location>
</feature>
<dbReference type="GO" id="GO:0006891">
    <property type="term" value="P:intra-Golgi vesicle-mediated transport"/>
    <property type="evidence" value="ECO:0007669"/>
    <property type="project" value="InterPro"/>
</dbReference>
<evidence type="ECO:0000256" key="4">
    <source>
        <dbReference type="ARBA" id="ARBA00022448"/>
    </source>
</evidence>
<comment type="subcellular location">
    <subcellularLocation>
        <location evidence="1">Golgi apparatus membrane</location>
        <topology evidence="1">Single-pass type IV membrane protein</topology>
    </subcellularLocation>
</comment>
<proteinExistence type="inferred from homology"/>
<evidence type="ECO:0000256" key="7">
    <source>
        <dbReference type="ARBA" id="ARBA00023034"/>
    </source>
</evidence>
<dbReference type="AlphaFoldDB" id="A0AAW1QZD7"/>
<evidence type="ECO:0000313" key="14">
    <source>
        <dbReference type="EMBL" id="KAK9826852.1"/>
    </source>
</evidence>
<name>A0AAW1QZD7_9CHLO</name>
<accession>A0AAW1QZD7</accession>